<evidence type="ECO:0000313" key="4">
    <source>
        <dbReference type="EMBL" id="KAB7789646.1"/>
    </source>
</evidence>
<feature type="domain" description="THUMP-like" evidence="2">
    <location>
        <begin position="593"/>
        <end position="663"/>
    </location>
</feature>
<feature type="compositionally biased region" description="Low complexity" evidence="1">
    <location>
        <begin position="140"/>
        <end position="152"/>
    </location>
</feature>
<dbReference type="InterPro" id="IPR041497">
    <property type="entry name" value="Thump-like"/>
</dbReference>
<dbReference type="GO" id="GO:0008168">
    <property type="term" value="F:methyltransferase activity"/>
    <property type="evidence" value="ECO:0007669"/>
    <property type="project" value="UniProtKB-KW"/>
</dbReference>
<protein>
    <submittedName>
        <fullName evidence="4">DNA methyltransferase</fullName>
    </submittedName>
</protein>
<dbReference type="InterPro" id="IPR029063">
    <property type="entry name" value="SAM-dependent_MTases_sf"/>
</dbReference>
<dbReference type="Gene3D" id="3.40.50.150">
    <property type="entry name" value="Vaccinia Virus protein VP39"/>
    <property type="match status" value="1"/>
</dbReference>
<dbReference type="Pfam" id="PF22013">
    <property type="entry name" value="PG_1098_Fer"/>
    <property type="match status" value="1"/>
</dbReference>
<keyword evidence="4" id="KW-0808">Transferase</keyword>
<reference evidence="4 5" key="1">
    <citation type="submission" date="2019-09" db="EMBL/GenBank/DDBJ databases">
        <title>Characterization of the phylogenetic diversity of two novel species belonging to the genus Bifidobacterium: Bifidobacterium cebidarum sp. nov. and Bifidobacterium leontopitheci sp. nov.</title>
        <authorList>
            <person name="Lugli G.A."/>
            <person name="Duranti S."/>
            <person name="Milani C."/>
            <person name="Turroni F."/>
            <person name="Ventura M."/>
        </authorList>
    </citation>
    <scope>NUCLEOTIDE SEQUENCE [LARGE SCALE GENOMIC DNA]</scope>
    <source>
        <strain evidence="4 5">LMG 31471</strain>
    </source>
</reference>
<evidence type="ECO:0000313" key="5">
    <source>
        <dbReference type="Proteomes" id="UP000441772"/>
    </source>
</evidence>
<dbReference type="Gene3D" id="1.10.10.1110">
    <property type="entry name" value="Methyltransferase PG1098, N-terminal domain"/>
    <property type="match status" value="1"/>
</dbReference>
<dbReference type="EMBL" id="WBVT01000038">
    <property type="protein sequence ID" value="KAB7789646.1"/>
    <property type="molecule type" value="Genomic_DNA"/>
</dbReference>
<feature type="region of interest" description="Disordered" evidence="1">
    <location>
        <begin position="371"/>
        <end position="400"/>
    </location>
</feature>
<dbReference type="GO" id="GO:0032259">
    <property type="term" value="P:methylation"/>
    <property type="evidence" value="ECO:0007669"/>
    <property type="project" value="UniProtKB-KW"/>
</dbReference>
<feature type="domain" description="PG-1098 ferredoxin-like" evidence="3">
    <location>
        <begin position="549"/>
        <end position="592"/>
    </location>
</feature>
<name>A0A6I1GJ43_9BIFI</name>
<dbReference type="SUPFAM" id="SSF53335">
    <property type="entry name" value="S-adenosyl-L-methionine-dependent methyltransferases"/>
    <property type="match status" value="1"/>
</dbReference>
<dbReference type="Pfam" id="PF18096">
    <property type="entry name" value="Thump_like"/>
    <property type="match status" value="1"/>
</dbReference>
<gene>
    <name evidence="4" type="ORF">F7D09_1853</name>
</gene>
<sequence>MEELQITPETARFIAAHRTEDVRDLALRAKRTPDLDLSFALDQIAGWQTARRKLPQWGACDGIVYPPHLSMEQCSSQFTAQYKADLARRLVAQQPVALQSDTSQSSAQSDDAVASSPTPADAAMLSGAVAASAASAISTTSTTSIPLSASPSQRVATRCDSKVQDDTGEPLPPVDVVRTSSQVRHQVRHLSQRVATRCDREVVRDGGVSCRRDDDGCVVDDRAAGGCAAADHAAAVAARTAPFPGTMVDLTGGFGVDFSTMARAFAHAVYVERQPHLCALASHNFRALGLKHAQVVNETAEQWLAAAEQWLAAAERQAVAAAQQTAVTADSSAALAMAVAATAEQPIMPTADSSDSSAAFAELSPAAAPAVGRSSTASTPAAVSAGSPGAPSSSEPSPAASAPAASLTLIYLDPARRDAHGGRTYAIHDCTPDVLALKDRLLTLTPHVIVKLSPMLDWRKAVDDFRGAVREVHIVSVANECKELLLVLGRSGGETSDDGSRPVRVCCVNDDDRLAFDIIDGEFVAAGGADGGAPAGASGSVVPPDAARYLYEPNASIMKAGCFRLVEERYGVSQIGPNSHLMMAAEPVPDFPGRGFTVDAICGMGKKELKRALAGVKAANIAVRNFPLTAVQLRGKLKLRDGGDVYLFGTTDAAGRHVIVRAHK</sequence>
<evidence type="ECO:0000256" key="1">
    <source>
        <dbReference type="SAM" id="MobiDB-lite"/>
    </source>
</evidence>
<organism evidence="4 5">
    <name type="scientific">Bifidobacterium leontopitheci</name>
    <dbReference type="NCBI Taxonomy" id="2650774"/>
    <lineage>
        <taxon>Bacteria</taxon>
        <taxon>Bacillati</taxon>
        <taxon>Actinomycetota</taxon>
        <taxon>Actinomycetes</taxon>
        <taxon>Bifidobacteriales</taxon>
        <taxon>Bifidobacteriaceae</taxon>
        <taxon>Bifidobacterium</taxon>
    </lineage>
</organism>
<comment type="caution">
    <text evidence="4">The sequence shown here is derived from an EMBL/GenBank/DDBJ whole genome shotgun (WGS) entry which is preliminary data.</text>
</comment>
<dbReference type="InterPro" id="IPR054168">
    <property type="entry name" value="PG_1098_Fer"/>
</dbReference>
<dbReference type="AlphaFoldDB" id="A0A6I1GJ43"/>
<dbReference type="Proteomes" id="UP000441772">
    <property type="component" value="Unassembled WGS sequence"/>
</dbReference>
<accession>A0A6I1GJ43</accession>
<feature type="region of interest" description="Disordered" evidence="1">
    <location>
        <begin position="97"/>
        <end position="119"/>
    </location>
</feature>
<keyword evidence="4" id="KW-0489">Methyltransferase</keyword>
<feature type="compositionally biased region" description="Low complexity" evidence="1">
    <location>
        <begin position="99"/>
        <end position="119"/>
    </location>
</feature>
<feature type="region of interest" description="Disordered" evidence="1">
    <location>
        <begin position="140"/>
        <end position="174"/>
    </location>
</feature>
<keyword evidence="5" id="KW-1185">Reference proteome</keyword>
<proteinExistence type="predicted"/>
<evidence type="ECO:0000259" key="3">
    <source>
        <dbReference type="Pfam" id="PF22013"/>
    </source>
</evidence>
<evidence type="ECO:0000259" key="2">
    <source>
        <dbReference type="Pfam" id="PF18096"/>
    </source>
</evidence>